<reference evidence="5" key="1">
    <citation type="journal article" date="2023" name="Commun. Biol.">
        <title>Genome analysis of Parmales, the sister group of diatoms, reveals the evolutionary specialization of diatoms from phago-mixotrophs to photoautotrophs.</title>
        <authorList>
            <person name="Ban H."/>
            <person name="Sato S."/>
            <person name="Yoshikawa S."/>
            <person name="Yamada K."/>
            <person name="Nakamura Y."/>
            <person name="Ichinomiya M."/>
            <person name="Sato N."/>
            <person name="Blanc-Mathieu R."/>
            <person name="Endo H."/>
            <person name="Kuwata A."/>
            <person name="Ogata H."/>
        </authorList>
    </citation>
    <scope>NUCLEOTIDE SEQUENCE [LARGE SCALE GENOMIC DNA]</scope>
</reference>
<dbReference type="Pfam" id="PF01903">
    <property type="entry name" value="CbiX"/>
    <property type="match status" value="1"/>
</dbReference>
<accession>A0A9W7AEW4</accession>
<dbReference type="Proteomes" id="UP001162640">
    <property type="component" value="Unassembled WGS sequence"/>
</dbReference>
<name>A0A9W7AEW4_9STRA</name>
<evidence type="ECO:0000256" key="2">
    <source>
        <dbReference type="ARBA" id="ARBA00023239"/>
    </source>
</evidence>
<evidence type="ECO:0000256" key="1">
    <source>
        <dbReference type="ARBA" id="ARBA00022723"/>
    </source>
</evidence>
<keyword evidence="1" id="KW-0479">Metal-binding</keyword>
<sequence length="181" mass="19574">MTRLSSHIQSTLFIALLLSLLSSTSSFLPSSPLSFRSPPSFMIMYNSSPSSSDSRSLLILIDHGSKNTPSNDRLHKLASILNERCERADGLTELAEKYYGCKACHMEIAPPSLLSTITSLPSPPSKIFLSPVFISPLGKHVKTDIPQIAQDAQLQTGVPIEIGKVVGDDLDLLADAIIKVI</sequence>
<dbReference type="EMBL" id="BLQM01000159">
    <property type="protein sequence ID" value="GMH70649.1"/>
    <property type="molecule type" value="Genomic_DNA"/>
</dbReference>
<keyword evidence="3" id="KW-0732">Signal</keyword>
<evidence type="ECO:0000313" key="5">
    <source>
        <dbReference type="Proteomes" id="UP001162640"/>
    </source>
</evidence>
<organism evidence="4 5">
    <name type="scientific">Triparma laevis f. inornata</name>
    <dbReference type="NCBI Taxonomy" id="1714386"/>
    <lineage>
        <taxon>Eukaryota</taxon>
        <taxon>Sar</taxon>
        <taxon>Stramenopiles</taxon>
        <taxon>Ochrophyta</taxon>
        <taxon>Bolidophyceae</taxon>
        <taxon>Parmales</taxon>
        <taxon>Triparmaceae</taxon>
        <taxon>Triparma</taxon>
    </lineage>
</organism>
<feature type="chain" id="PRO_5040896012" description="Sirohydrochlorin cobaltochelatase" evidence="3">
    <location>
        <begin position="27"/>
        <end position="181"/>
    </location>
</feature>
<proteinExistence type="predicted"/>
<evidence type="ECO:0000256" key="3">
    <source>
        <dbReference type="SAM" id="SignalP"/>
    </source>
</evidence>
<dbReference type="AlphaFoldDB" id="A0A9W7AEW4"/>
<evidence type="ECO:0000313" key="4">
    <source>
        <dbReference type="EMBL" id="GMH70649.1"/>
    </source>
</evidence>
<evidence type="ECO:0008006" key="6">
    <source>
        <dbReference type="Google" id="ProtNLM"/>
    </source>
</evidence>
<feature type="signal peptide" evidence="3">
    <location>
        <begin position="1"/>
        <end position="26"/>
    </location>
</feature>
<dbReference type="InterPro" id="IPR002762">
    <property type="entry name" value="CbiX-like"/>
</dbReference>
<protein>
    <recommendedName>
        <fullName evidence="6">Sirohydrochlorin cobaltochelatase</fullName>
    </recommendedName>
</protein>
<dbReference type="Gene3D" id="3.40.50.1400">
    <property type="match status" value="1"/>
</dbReference>
<dbReference type="PANTHER" id="PTHR33542">
    <property type="entry name" value="SIROHYDROCHLORIN FERROCHELATASE, CHLOROPLASTIC"/>
    <property type="match status" value="1"/>
</dbReference>
<keyword evidence="2" id="KW-0456">Lyase</keyword>
<comment type="caution">
    <text evidence="4">The sequence shown here is derived from an EMBL/GenBank/DDBJ whole genome shotgun (WGS) entry which is preliminary data.</text>
</comment>
<dbReference type="GO" id="GO:0016829">
    <property type="term" value="F:lyase activity"/>
    <property type="evidence" value="ECO:0007669"/>
    <property type="project" value="UniProtKB-KW"/>
</dbReference>
<dbReference type="GO" id="GO:0046872">
    <property type="term" value="F:metal ion binding"/>
    <property type="evidence" value="ECO:0007669"/>
    <property type="project" value="UniProtKB-KW"/>
</dbReference>
<dbReference type="SUPFAM" id="SSF53800">
    <property type="entry name" value="Chelatase"/>
    <property type="match status" value="1"/>
</dbReference>
<gene>
    <name evidence="4" type="ORF">TL16_g05461</name>
</gene>
<dbReference type="InterPro" id="IPR050963">
    <property type="entry name" value="Sirohydro_Cobaltochel/CbiX"/>
</dbReference>
<dbReference type="PANTHER" id="PTHR33542:SF3">
    <property type="entry name" value="SIROHYDROCHLORIN FERROCHELATASE, CHLOROPLASTIC"/>
    <property type="match status" value="1"/>
</dbReference>